<evidence type="ECO:0000256" key="6">
    <source>
        <dbReference type="ARBA" id="ARBA00022840"/>
    </source>
</evidence>
<evidence type="ECO:0000256" key="5">
    <source>
        <dbReference type="ARBA" id="ARBA00022777"/>
    </source>
</evidence>
<evidence type="ECO:0000313" key="10">
    <source>
        <dbReference type="Proteomes" id="UP001500957"/>
    </source>
</evidence>
<dbReference type="EC" id="2.7.11.1" evidence="1"/>
<dbReference type="RefSeq" id="WP_344605724.1">
    <property type="nucleotide sequence ID" value="NZ_BAAAHE010000021.1"/>
</dbReference>
<keyword evidence="3" id="KW-0808">Transferase</keyword>
<reference evidence="9 10" key="1">
    <citation type="journal article" date="2019" name="Int. J. Syst. Evol. Microbiol.">
        <title>The Global Catalogue of Microorganisms (GCM) 10K type strain sequencing project: providing services to taxonomists for standard genome sequencing and annotation.</title>
        <authorList>
            <consortium name="The Broad Institute Genomics Platform"/>
            <consortium name="The Broad Institute Genome Sequencing Center for Infectious Disease"/>
            <person name="Wu L."/>
            <person name="Ma J."/>
        </authorList>
    </citation>
    <scope>NUCLEOTIDE SEQUENCE [LARGE SCALE GENOMIC DNA]</scope>
    <source>
        <strain evidence="9 10">JCM 10671</strain>
    </source>
</reference>
<gene>
    <name evidence="9" type="ORF">GCM10009547_27930</name>
</gene>
<dbReference type="InterPro" id="IPR011009">
    <property type="entry name" value="Kinase-like_dom_sf"/>
</dbReference>
<evidence type="ECO:0000256" key="2">
    <source>
        <dbReference type="ARBA" id="ARBA00022527"/>
    </source>
</evidence>
<feature type="binding site" evidence="7">
    <location>
        <position position="48"/>
    </location>
    <ligand>
        <name>ATP</name>
        <dbReference type="ChEBI" id="CHEBI:30616"/>
    </ligand>
</feature>
<evidence type="ECO:0000259" key="8">
    <source>
        <dbReference type="PROSITE" id="PS50011"/>
    </source>
</evidence>
<proteinExistence type="predicted"/>
<dbReference type="EMBL" id="BAAAHE010000021">
    <property type="protein sequence ID" value="GAA0623294.1"/>
    <property type="molecule type" value="Genomic_DNA"/>
</dbReference>
<dbReference type="InterPro" id="IPR000719">
    <property type="entry name" value="Prot_kinase_dom"/>
</dbReference>
<name>A0ABN1GYI7_9ACTN</name>
<dbReference type="PANTHER" id="PTHR43289">
    <property type="entry name" value="MITOGEN-ACTIVATED PROTEIN KINASE KINASE KINASE 20-RELATED"/>
    <property type="match status" value="1"/>
</dbReference>
<dbReference type="Gene3D" id="3.30.200.20">
    <property type="entry name" value="Phosphorylase Kinase, domain 1"/>
    <property type="match status" value="1"/>
</dbReference>
<feature type="domain" description="Protein kinase" evidence="8">
    <location>
        <begin position="19"/>
        <end position="300"/>
    </location>
</feature>
<evidence type="ECO:0000256" key="7">
    <source>
        <dbReference type="PROSITE-ProRule" id="PRU10141"/>
    </source>
</evidence>
<dbReference type="SMART" id="SM00220">
    <property type="entry name" value="S_TKc"/>
    <property type="match status" value="1"/>
</dbReference>
<keyword evidence="5" id="KW-0418">Kinase</keyword>
<organism evidence="9 10">
    <name type="scientific">Sporichthya brevicatena</name>
    <dbReference type="NCBI Taxonomy" id="171442"/>
    <lineage>
        <taxon>Bacteria</taxon>
        <taxon>Bacillati</taxon>
        <taxon>Actinomycetota</taxon>
        <taxon>Actinomycetes</taxon>
        <taxon>Sporichthyales</taxon>
        <taxon>Sporichthyaceae</taxon>
        <taxon>Sporichthya</taxon>
    </lineage>
</organism>
<dbReference type="PANTHER" id="PTHR43289:SF6">
    <property type="entry name" value="SERINE_THREONINE-PROTEIN KINASE NEKL-3"/>
    <property type="match status" value="1"/>
</dbReference>
<dbReference type="PROSITE" id="PS50011">
    <property type="entry name" value="PROTEIN_KINASE_DOM"/>
    <property type="match status" value="1"/>
</dbReference>
<dbReference type="Gene3D" id="1.10.510.10">
    <property type="entry name" value="Transferase(Phosphotransferase) domain 1"/>
    <property type="match status" value="1"/>
</dbReference>
<keyword evidence="10" id="KW-1185">Reference proteome</keyword>
<dbReference type="InterPro" id="IPR017441">
    <property type="entry name" value="Protein_kinase_ATP_BS"/>
</dbReference>
<keyword evidence="4 7" id="KW-0547">Nucleotide-binding</keyword>
<dbReference type="InterPro" id="IPR008271">
    <property type="entry name" value="Ser/Thr_kinase_AS"/>
</dbReference>
<keyword evidence="2" id="KW-0723">Serine/threonine-protein kinase</keyword>
<dbReference type="Proteomes" id="UP001500957">
    <property type="component" value="Unassembled WGS sequence"/>
</dbReference>
<dbReference type="SUPFAM" id="SSF56112">
    <property type="entry name" value="Protein kinase-like (PK-like)"/>
    <property type="match status" value="1"/>
</dbReference>
<keyword evidence="6 7" id="KW-0067">ATP-binding</keyword>
<evidence type="ECO:0000313" key="9">
    <source>
        <dbReference type="EMBL" id="GAA0623294.1"/>
    </source>
</evidence>
<protein>
    <recommendedName>
        <fullName evidence="1">non-specific serine/threonine protein kinase</fullName>
        <ecNumber evidence="1">2.7.11.1</ecNumber>
    </recommendedName>
</protein>
<comment type="caution">
    <text evidence="9">The sequence shown here is derived from an EMBL/GenBank/DDBJ whole genome shotgun (WGS) entry which is preliminary data.</text>
</comment>
<sequence length="372" mass="38741">MALDGAVPNLPEVPGIPGLRDFTVIGRGAFAVVYRARQEALDRDVAVKVSTVDVGPSAAERAAGSRRFVHESVALGRLSGHPHVLAVHATGTLDDGRPYLVLDYALRGTLHDHILRYGPLPWHQAARMGIQLAGALESAHRRGVLHRDVKPQNVLLSDTGAPLLADFGSALADALPDALPDALSNTDDGEGDAPVEPVRVVGSVPYCAPEVLDGSPATALSDVYSLAATIFFLVAGVPPFVAAPDETLAGLYLRIARDLPPVAPSSPDGLVRLLDAALAKDPAHRPGGALSFAIGLTDVLSAARRSAADLVVVPRPAAVRALSAGAGLEGRTGARRAVTPDPNAETADLSELAARWRGVRLPAARDRRSFSS</sequence>
<evidence type="ECO:0000256" key="4">
    <source>
        <dbReference type="ARBA" id="ARBA00022741"/>
    </source>
</evidence>
<evidence type="ECO:0000256" key="3">
    <source>
        <dbReference type="ARBA" id="ARBA00022679"/>
    </source>
</evidence>
<accession>A0ABN1GYI7</accession>
<dbReference type="PROSITE" id="PS00108">
    <property type="entry name" value="PROTEIN_KINASE_ST"/>
    <property type="match status" value="1"/>
</dbReference>
<dbReference type="Pfam" id="PF00069">
    <property type="entry name" value="Pkinase"/>
    <property type="match status" value="1"/>
</dbReference>
<dbReference type="PROSITE" id="PS00107">
    <property type="entry name" value="PROTEIN_KINASE_ATP"/>
    <property type="match status" value="1"/>
</dbReference>
<dbReference type="CDD" id="cd14014">
    <property type="entry name" value="STKc_PknB_like"/>
    <property type="match status" value="1"/>
</dbReference>
<evidence type="ECO:0000256" key="1">
    <source>
        <dbReference type="ARBA" id="ARBA00012513"/>
    </source>
</evidence>